<feature type="compositionally biased region" description="Basic and acidic residues" evidence="1">
    <location>
        <begin position="245"/>
        <end position="256"/>
    </location>
</feature>
<comment type="caution">
    <text evidence="2">The sequence shown here is derived from an EMBL/GenBank/DDBJ whole genome shotgun (WGS) entry which is preliminary data.</text>
</comment>
<organism evidence="2 3">
    <name type="scientific">Portunus trituberculatus</name>
    <name type="common">Swimming crab</name>
    <name type="synonym">Neptunus trituberculatus</name>
    <dbReference type="NCBI Taxonomy" id="210409"/>
    <lineage>
        <taxon>Eukaryota</taxon>
        <taxon>Metazoa</taxon>
        <taxon>Ecdysozoa</taxon>
        <taxon>Arthropoda</taxon>
        <taxon>Crustacea</taxon>
        <taxon>Multicrustacea</taxon>
        <taxon>Malacostraca</taxon>
        <taxon>Eumalacostraca</taxon>
        <taxon>Eucarida</taxon>
        <taxon>Decapoda</taxon>
        <taxon>Pleocyemata</taxon>
        <taxon>Brachyura</taxon>
        <taxon>Eubrachyura</taxon>
        <taxon>Portunoidea</taxon>
        <taxon>Portunidae</taxon>
        <taxon>Portuninae</taxon>
        <taxon>Portunus</taxon>
    </lineage>
</organism>
<dbReference type="EMBL" id="VSRR010007393">
    <property type="protein sequence ID" value="MPC46812.1"/>
    <property type="molecule type" value="Genomic_DNA"/>
</dbReference>
<dbReference type="AlphaFoldDB" id="A0A5B7FJY6"/>
<evidence type="ECO:0000313" key="3">
    <source>
        <dbReference type="Proteomes" id="UP000324222"/>
    </source>
</evidence>
<evidence type="ECO:0000256" key="1">
    <source>
        <dbReference type="SAM" id="MobiDB-lite"/>
    </source>
</evidence>
<accession>A0A5B7FJY6</accession>
<gene>
    <name evidence="2" type="ORF">E2C01_040541</name>
</gene>
<feature type="region of interest" description="Disordered" evidence="1">
    <location>
        <begin position="213"/>
        <end position="257"/>
    </location>
</feature>
<evidence type="ECO:0000313" key="2">
    <source>
        <dbReference type="EMBL" id="MPC46812.1"/>
    </source>
</evidence>
<keyword evidence="3" id="KW-1185">Reference proteome</keyword>
<sequence>MVLRIRLVYEKDFPSNCCYVTFLSCDEARLAVEHVESLPLAGSGFKTELLHSCNISDSDTDYIPNFFDHHSEKLVPEVCQIPPPRWFVAYYRNGRGNFIYASRYLAKEIGMIPEGNLKNLGSARRELLYCQKDGTSATSYASLAARSSAESAGLKTTTSATSLSVGTGGPVHLANRFALLSENSVESSLRSDENNTDLTKVTHVVDVHLLPVSPKPLKGLTNRHRGSAESIDLAQPKQSKVSPGAHDRESSRDHSARVAPVVSVHPSVMPSMSNRASCDEDGLSMETFDDVSPVGRKVAVQRPDTSHLPVSSRRLIISSQVSHGQLLQKARPSTAPK</sequence>
<proteinExistence type="predicted"/>
<dbReference type="PROSITE" id="PS51257">
    <property type="entry name" value="PROKAR_LIPOPROTEIN"/>
    <property type="match status" value="1"/>
</dbReference>
<dbReference type="Proteomes" id="UP000324222">
    <property type="component" value="Unassembled WGS sequence"/>
</dbReference>
<name>A0A5B7FJY6_PORTR</name>
<protein>
    <submittedName>
        <fullName evidence="2">Uncharacterized protein</fullName>
    </submittedName>
</protein>
<reference evidence="2 3" key="1">
    <citation type="submission" date="2019-05" db="EMBL/GenBank/DDBJ databases">
        <title>Another draft genome of Portunus trituberculatus and its Hox gene families provides insights of decapod evolution.</title>
        <authorList>
            <person name="Jeong J.-H."/>
            <person name="Song I."/>
            <person name="Kim S."/>
            <person name="Choi T."/>
            <person name="Kim D."/>
            <person name="Ryu S."/>
            <person name="Kim W."/>
        </authorList>
    </citation>
    <scope>NUCLEOTIDE SEQUENCE [LARGE SCALE GENOMIC DNA]</scope>
    <source>
        <tissue evidence="2">Muscle</tissue>
    </source>
</reference>